<organism evidence="2 3">
    <name type="scientific">Cymbomonas tetramitiformis</name>
    <dbReference type="NCBI Taxonomy" id="36881"/>
    <lineage>
        <taxon>Eukaryota</taxon>
        <taxon>Viridiplantae</taxon>
        <taxon>Chlorophyta</taxon>
        <taxon>Pyramimonadophyceae</taxon>
        <taxon>Pyramimonadales</taxon>
        <taxon>Pyramimonadaceae</taxon>
        <taxon>Cymbomonas</taxon>
    </lineage>
</organism>
<comment type="caution">
    <text evidence="2">The sequence shown here is derived from an EMBL/GenBank/DDBJ whole genome shotgun (WGS) entry which is preliminary data.</text>
</comment>
<name>A0AAE0FS95_9CHLO</name>
<feature type="compositionally biased region" description="Polar residues" evidence="1">
    <location>
        <begin position="12"/>
        <end position="22"/>
    </location>
</feature>
<evidence type="ECO:0000256" key="1">
    <source>
        <dbReference type="SAM" id="MobiDB-lite"/>
    </source>
</evidence>
<sequence length="128" mass="14694">MIFFAGRRSNDSAENTVKNQGTEARGETGAAPEVQETVVAEVETTLLNDMEWNIRRSLEDKRWKLDLEGYAFDDSLVVTGLEHIDELHVKVVLTDSCNSEVKKLFELPCDDFKCDYDNPIVRDFFHQH</sequence>
<gene>
    <name evidence="2" type="ORF">CYMTET_26197</name>
</gene>
<evidence type="ECO:0000313" key="3">
    <source>
        <dbReference type="Proteomes" id="UP001190700"/>
    </source>
</evidence>
<feature type="region of interest" description="Disordered" evidence="1">
    <location>
        <begin position="1"/>
        <end position="31"/>
    </location>
</feature>
<accession>A0AAE0FS95</accession>
<reference evidence="2 3" key="1">
    <citation type="journal article" date="2015" name="Genome Biol. Evol.">
        <title>Comparative Genomics of a Bacterivorous Green Alga Reveals Evolutionary Causalities and Consequences of Phago-Mixotrophic Mode of Nutrition.</title>
        <authorList>
            <person name="Burns J.A."/>
            <person name="Paasch A."/>
            <person name="Narechania A."/>
            <person name="Kim E."/>
        </authorList>
    </citation>
    <scope>NUCLEOTIDE SEQUENCE [LARGE SCALE GENOMIC DNA]</scope>
    <source>
        <strain evidence="2 3">PLY_AMNH</strain>
    </source>
</reference>
<evidence type="ECO:0000313" key="2">
    <source>
        <dbReference type="EMBL" id="KAK3265102.1"/>
    </source>
</evidence>
<keyword evidence="3" id="KW-1185">Reference proteome</keyword>
<dbReference type="EMBL" id="LGRX02014138">
    <property type="protein sequence ID" value="KAK3265102.1"/>
    <property type="molecule type" value="Genomic_DNA"/>
</dbReference>
<protein>
    <submittedName>
        <fullName evidence="2">Uncharacterized protein</fullName>
    </submittedName>
</protein>
<proteinExistence type="predicted"/>
<dbReference type="AlphaFoldDB" id="A0AAE0FS95"/>
<dbReference type="Proteomes" id="UP001190700">
    <property type="component" value="Unassembled WGS sequence"/>
</dbReference>